<evidence type="ECO:0000313" key="6">
    <source>
        <dbReference type="EMBL" id="PSU88473.1"/>
    </source>
</evidence>
<evidence type="ECO:0000256" key="3">
    <source>
        <dbReference type="ARBA" id="ARBA00022692"/>
    </source>
</evidence>
<keyword evidence="3" id="KW-0812">Transmembrane</keyword>
<dbReference type="Pfam" id="PF03649">
    <property type="entry name" value="UPF0014"/>
    <property type="match status" value="1"/>
</dbReference>
<comment type="caution">
    <text evidence="6">The sequence shown here is derived from an EMBL/GenBank/DDBJ whole genome shotgun (WGS) entry which is preliminary data.</text>
</comment>
<accession>A0A0B7JKS9</accession>
<reference evidence="6 7" key="1">
    <citation type="submission" date="2018-01" db="EMBL/GenBank/DDBJ databases">
        <title>Whole genome sequencing of Histamine producing bacteria.</title>
        <authorList>
            <person name="Butler K."/>
        </authorList>
    </citation>
    <scope>NUCLEOTIDE SEQUENCE [LARGE SCALE GENOMIC DNA]</scope>
    <source>
        <strain evidence="6 7">FS-7.2</strain>
    </source>
</reference>
<accession>A0A2T3KAD6</accession>
<evidence type="ECO:0000256" key="4">
    <source>
        <dbReference type="ARBA" id="ARBA00022989"/>
    </source>
</evidence>
<dbReference type="RefSeq" id="WP_036792223.1">
    <property type="nucleotide sequence ID" value="NZ_JAUZMX010000002.1"/>
</dbReference>
<sequence>MTATITHTIDLHWSAMAGFYFFLLIPLVLFQRWQLGLSRTMITSVLRMTLQLSVVGIYLHTLFGWQSISLNVVWLTVMALFASYTICKRSEVNLKRVLPAVICGQFVALSVALPAVLAGVIQVSPWWQAQYMIPIAGMLLGNSLTANVLALSRWGSLLKENHHEYQYYLAMGAPNPAQPFIRTAFKAALAPQLASMATLGIVSLPGMMTGQILGGAMPLVAVKYQLVIMVAIFVSGVLSVATTLTIVNRRSFDAYGNVL</sequence>
<evidence type="ECO:0000256" key="5">
    <source>
        <dbReference type="ARBA" id="ARBA00023136"/>
    </source>
</evidence>
<evidence type="ECO:0000256" key="2">
    <source>
        <dbReference type="ARBA" id="ARBA00005268"/>
    </source>
</evidence>
<proteinExistence type="inferred from homology"/>
<dbReference type="Proteomes" id="UP000241426">
    <property type="component" value="Unassembled WGS sequence"/>
</dbReference>
<comment type="similarity">
    <text evidence="2">Belongs to the UPF0014 family.</text>
</comment>
<dbReference type="EMBL" id="PYNF01000053">
    <property type="protein sequence ID" value="PSU88473.1"/>
    <property type="molecule type" value="Genomic_DNA"/>
</dbReference>
<dbReference type="InterPro" id="IPR005226">
    <property type="entry name" value="UPF0014_fam"/>
</dbReference>
<dbReference type="GeneID" id="29946086"/>
<protein>
    <submittedName>
        <fullName evidence="6">ABC transporter permease</fullName>
    </submittedName>
</protein>
<comment type="subcellular location">
    <subcellularLocation>
        <location evidence="1">Membrane</location>
        <topology evidence="1">Multi-pass membrane protein</topology>
    </subcellularLocation>
</comment>
<dbReference type="PANTHER" id="PTHR30028">
    <property type="entry name" value="UPF0014 INNER MEMBRANE PROTEIN YBBM-RELATED"/>
    <property type="match status" value="1"/>
</dbReference>
<evidence type="ECO:0000313" key="7">
    <source>
        <dbReference type="Proteomes" id="UP000241426"/>
    </source>
</evidence>
<gene>
    <name evidence="6" type="ORF">C9J27_25340</name>
</gene>
<dbReference type="GO" id="GO:0005886">
    <property type="term" value="C:plasma membrane"/>
    <property type="evidence" value="ECO:0007669"/>
    <property type="project" value="TreeGrafter"/>
</dbReference>
<keyword evidence="4" id="KW-1133">Transmembrane helix</keyword>
<dbReference type="PANTHER" id="PTHR30028:SF0">
    <property type="entry name" value="PROTEIN ALUMINUM SENSITIVE 3"/>
    <property type="match status" value="1"/>
</dbReference>
<keyword evidence="5" id="KW-0472">Membrane</keyword>
<organism evidence="6 7">
    <name type="scientific">Photobacterium kishitanii</name>
    <dbReference type="NCBI Taxonomy" id="318456"/>
    <lineage>
        <taxon>Bacteria</taxon>
        <taxon>Pseudomonadati</taxon>
        <taxon>Pseudomonadota</taxon>
        <taxon>Gammaproteobacteria</taxon>
        <taxon>Vibrionales</taxon>
        <taxon>Vibrionaceae</taxon>
        <taxon>Photobacterium</taxon>
    </lineage>
</organism>
<evidence type="ECO:0000256" key="1">
    <source>
        <dbReference type="ARBA" id="ARBA00004141"/>
    </source>
</evidence>
<name>A0A0B7JKS9_9GAMM</name>
<dbReference type="eggNOG" id="COG0390">
    <property type="taxonomic scope" value="Bacteria"/>
</dbReference>
<dbReference type="AlphaFoldDB" id="A0A0B7JKS9"/>